<dbReference type="EMBL" id="VJMH01000181">
    <property type="protein sequence ID" value="KAF0718099.1"/>
    <property type="molecule type" value="Genomic_DNA"/>
</dbReference>
<dbReference type="AlphaFoldDB" id="A0A485K685"/>
<sequence length="322" mass="35569">MQAKLRTCSFFETLRILGDANSEIDPREIFASYVAALDDADVVIPSYFSLAETYSIAEAKHLRWVPLFLGTTVLPTSENPHWAFEGFTLGLSCLNRYSYSLVKRNLWRKQRERVNACRQEFLGLPPVTSPEGIMGMLHADDDVTIHIAASQLFAGPNLKLPEDVDASKVNYSGFLFPLGNQAGSSSLQAFIQQANNDIVPVIYISFGSMPTLEPLSLVQLIVQVCQTANCRCNVGVPQIPCPIMMDQFYNAKRMVQLGVALTTIGSKQLTAVTVSKAVTAVLHNEKHVRMRAQEMAKYVTDESAGNLDRLCDQLLSTKGLFA</sequence>
<organism evidence="2 3">
    <name type="scientific">Aphanomyces stellatus</name>
    <dbReference type="NCBI Taxonomy" id="120398"/>
    <lineage>
        <taxon>Eukaryota</taxon>
        <taxon>Sar</taxon>
        <taxon>Stramenopiles</taxon>
        <taxon>Oomycota</taxon>
        <taxon>Saprolegniomycetes</taxon>
        <taxon>Saprolegniales</taxon>
        <taxon>Verrucalvaceae</taxon>
        <taxon>Aphanomyces</taxon>
    </lineage>
</organism>
<dbReference type="SUPFAM" id="SSF53756">
    <property type="entry name" value="UDP-Glycosyltransferase/glycogen phosphorylase"/>
    <property type="match status" value="1"/>
</dbReference>
<dbReference type="InterPro" id="IPR050426">
    <property type="entry name" value="Glycosyltransferase_28"/>
</dbReference>
<dbReference type="PANTHER" id="PTHR48050">
    <property type="entry name" value="STEROL 3-BETA-GLUCOSYLTRANSFERASE"/>
    <property type="match status" value="1"/>
</dbReference>
<gene>
    <name evidence="2" type="primary">Aste57867_1905</name>
    <name evidence="1" type="ORF">As57867_001903</name>
    <name evidence="2" type="ORF">ASTE57867_1905</name>
</gene>
<dbReference type="PANTHER" id="PTHR48050:SF13">
    <property type="entry name" value="STEROL 3-BETA-GLUCOSYLTRANSFERASE UGT80A2"/>
    <property type="match status" value="1"/>
</dbReference>
<evidence type="ECO:0000313" key="2">
    <source>
        <dbReference type="EMBL" id="VFT79112.1"/>
    </source>
</evidence>
<dbReference type="Gene3D" id="3.40.50.2000">
    <property type="entry name" value="Glycogen Phosphorylase B"/>
    <property type="match status" value="2"/>
</dbReference>
<proteinExistence type="predicted"/>
<reference evidence="2 3" key="1">
    <citation type="submission" date="2019-03" db="EMBL/GenBank/DDBJ databases">
        <authorList>
            <person name="Gaulin E."/>
            <person name="Dumas B."/>
        </authorList>
    </citation>
    <scope>NUCLEOTIDE SEQUENCE [LARGE SCALE GENOMIC DNA]</scope>
    <source>
        <strain evidence="2">CBS 568.67</strain>
    </source>
</reference>
<name>A0A485K685_9STRA</name>
<dbReference type="EMBL" id="CAADRA010000181">
    <property type="protein sequence ID" value="VFT79112.1"/>
    <property type="molecule type" value="Genomic_DNA"/>
</dbReference>
<evidence type="ECO:0000313" key="1">
    <source>
        <dbReference type="EMBL" id="KAF0718099.1"/>
    </source>
</evidence>
<keyword evidence="3" id="KW-1185">Reference proteome</keyword>
<accession>A0A485K685</accession>
<dbReference type="Proteomes" id="UP000332933">
    <property type="component" value="Unassembled WGS sequence"/>
</dbReference>
<reference evidence="1" key="2">
    <citation type="submission" date="2019-06" db="EMBL/GenBank/DDBJ databases">
        <title>Genomics analysis of Aphanomyces spp. identifies a new class of oomycete effector associated with host adaptation.</title>
        <authorList>
            <person name="Gaulin E."/>
        </authorList>
    </citation>
    <scope>NUCLEOTIDE SEQUENCE</scope>
    <source>
        <strain evidence="1">CBS 578.67</strain>
    </source>
</reference>
<dbReference type="OrthoDB" id="5835829at2759"/>
<protein>
    <submittedName>
        <fullName evidence="2">Aste57867_1905 protein</fullName>
    </submittedName>
</protein>
<evidence type="ECO:0000313" key="3">
    <source>
        <dbReference type="Proteomes" id="UP000332933"/>
    </source>
</evidence>